<dbReference type="OrthoDB" id="3789824at2759"/>
<dbReference type="PANTHER" id="PTHR33112">
    <property type="entry name" value="DOMAIN PROTEIN, PUTATIVE-RELATED"/>
    <property type="match status" value="1"/>
</dbReference>
<gene>
    <name evidence="2" type="ORF">EDB81DRAFT_706472</name>
</gene>
<protein>
    <submittedName>
        <fullName evidence="2">Heterokaryon incompatibility protein-domain-containing protein</fullName>
    </submittedName>
</protein>
<evidence type="ECO:0000313" key="2">
    <source>
        <dbReference type="EMBL" id="KAH7176189.1"/>
    </source>
</evidence>
<dbReference type="Proteomes" id="UP000738349">
    <property type="component" value="Unassembled WGS sequence"/>
</dbReference>
<accession>A0A9P9JNJ8</accession>
<evidence type="ECO:0000313" key="3">
    <source>
        <dbReference type="Proteomes" id="UP000738349"/>
    </source>
</evidence>
<name>A0A9P9JNJ8_9HYPO</name>
<reference evidence="2" key="1">
    <citation type="journal article" date="2021" name="Nat. Commun.">
        <title>Genetic determinants of endophytism in the Arabidopsis root mycobiome.</title>
        <authorList>
            <person name="Mesny F."/>
            <person name="Miyauchi S."/>
            <person name="Thiergart T."/>
            <person name="Pickel B."/>
            <person name="Atanasova L."/>
            <person name="Karlsson M."/>
            <person name="Huettel B."/>
            <person name="Barry K.W."/>
            <person name="Haridas S."/>
            <person name="Chen C."/>
            <person name="Bauer D."/>
            <person name="Andreopoulos W."/>
            <person name="Pangilinan J."/>
            <person name="LaButti K."/>
            <person name="Riley R."/>
            <person name="Lipzen A."/>
            <person name="Clum A."/>
            <person name="Drula E."/>
            <person name="Henrissat B."/>
            <person name="Kohler A."/>
            <person name="Grigoriev I.V."/>
            <person name="Martin F.M."/>
            <person name="Hacquard S."/>
        </authorList>
    </citation>
    <scope>NUCLEOTIDE SEQUENCE</scope>
    <source>
        <strain evidence="2">MPI-CAGE-AT-0147</strain>
    </source>
</reference>
<dbReference type="PANTHER" id="PTHR33112:SF16">
    <property type="entry name" value="HETEROKARYON INCOMPATIBILITY DOMAIN-CONTAINING PROTEIN"/>
    <property type="match status" value="1"/>
</dbReference>
<keyword evidence="3" id="KW-1185">Reference proteome</keyword>
<dbReference type="AlphaFoldDB" id="A0A9P9JNJ8"/>
<feature type="domain" description="Heterokaryon incompatibility" evidence="1">
    <location>
        <begin position="216"/>
        <end position="380"/>
    </location>
</feature>
<proteinExistence type="predicted"/>
<evidence type="ECO:0000259" key="1">
    <source>
        <dbReference type="Pfam" id="PF06985"/>
    </source>
</evidence>
<dbReference type="EMBL" id="JAGMUV010000001">
    <property type="protein sequence ID" value="KAH7176189.1"/>
    <property type="molecule type" value="Genomic_DNA"/>
</dbReference>
<organism evidence="2 3">
    <name type="scientific">Dactylonectria macrodidyma</name>
    <dbReference type="NCBI Taxonomy" id="307937"/>
    <lineage>
        <taxon>Eukaryota</taxon>
        <taxon>Fungi</taxon>
        <taxon>Dikarya</taxon>
        <taxon>Ascomycota</taxon>
        <taxon>Pezizomycotina</taxon>
        <taxon>Sordariomycetes</taxon>
        <taxon>Hypocreomycetidae</taxon>
        <taxon>Hypocreales</taxon>
        <taxon>Nectriaceae</taxon>
        <taxon>Dactylonectria</taxon>
    </lineage>
</organism>
<comment type="caution">
    <text evidence="2">The sequence shown here is derived from an EMBL/GenBank/DDBJ whole genome shotgun (WGS) entry which is preliminary data.</text>
</comment>
<sequence>MKLYLPVRQKASEIRPLPGFEEQLDQSCEACELWLPNPLQHLQTLVTTTKSLENHSILHPVERWSSGNKSGCTLCGFVVTTLQVLNRDHAFLHVDQICVVASPRRPDFPYQIKMVGLRSTISSPPADPQKLWEVELYSGQTTQNPLQHLPYRRSLASDSRSPKCLNLVRDWIRTCKTSHDNRDCHVLGDRDFPTRILDISLEDPKLVETTGQAGEFVALSHCWGRLTSSSSPPLTLTSNLQAHCTSGIPQNSLTATFRDAITVTRHLGYRYLWIDSLCIVQDDPADWERESGLMEAVYGNADLVIGATRAPDGLCGFLGPRLDYFEGETQLASSKTQSREASWTVSYRPALPHNRWVDNKEAFRPADEGPLESRAWAYQERILARRFVSFGQHEICWECTSILDCECFTTQGCPIDRGDPGLRTQVLPPRKYNLRRKLEQDIPDPLLRHAWRSNVVEPYSMRELTKPADRLVALSAIAFKWSEKLAEQYLAGIWKGDLRWYGLHWHCVKTRKGFVPDMPSWSWASVLGEVYHVRKRKLDRAHSPEIVEIDYVSPPENPCSRPRRASITFRGMVMEGVSIVRESNTKYSIKLPAGEVARFDVDGDLEPTDYLLKDGTITVSARRVQLSPAPVVDTGQFCVYSGLSCLLLASHVALVLGLSASEPRKYERLGLCVLTRGDIKSKCWKQQVITIV</sequence>
<dbReference type="Pfam" id="PF06985">
    <property type="entry name" value="HET"/>
    <property type="match status" value="1"/>
</dbReference>
<dbReference type="InterPro" id="IPR010730">
    <property type="entry name" value="HET"/>
</dbReference>